<feature type="region of interest" description="Disordered" evidence="1">
    <location>
        <begin position="91"/>
        <end position="113"/>
    </location>
</feature>
<reference evidence="4" key="1">
    <citation type="submission" date="2016-06" db="UniProtKB">
        <authorList>
            <consortium name="WormBaseParasite"/>
        </authorList>
    </citation>
    <scope>IDENTIFICATION</scope>
</reference>
<sequence>MVICCFHSDPDPDADRRLISDRRRRRLTTFVSLAYLFGWRLTQVLLMPSHADHLPSSLVICTPNTRRTQAKAVTSLRAAIQARSVRAQRVVVSRQPSKGQRSTSSVVRRTASSSNAGLRISAHQLIPQIVRVGHWQQPNE</sequence>
<evidence type="ECO:0000313" key="2">
    <source>
        <dbReference type="EMBL" id="VDO81837.1"/>
    </source>
</evidence>
<dbReference type="WBParaSite" id="SBAD_0000029701-mRNA-1">
    <property type="protein sequence ID" value="SBAD_0000029701-mRNA-1"/>
    <property type="gene ID" value="SBAD_0000029701"/>
</dbReference>
<evidence type="ECO:0000256" key="1">
    <source>
        <dbReference type="SAM" id="MobiDB-lite"/>
    </source>
</evidence>
<keyword evidence="3" id="KW-1185">Reference proteome</keyword>
<dbReference type="AlphaFoldDB" id="A0A183I9I6"/>
<evidence type="ECO:0000313" key="4">
    <source>
        <dbReference type="WBParaSite" id="SBAD_0000029701-mRNA-1"/>
    </source>
</evidence>
<dbReference type="EMBL" id="UZAM01000572">
    <property type="protein sequence ID" value="VDO81837.1"/>
    <property type="molecule type" value="Genomic_DNA"/>
</dbReference>
<evidence type="ECO:0000313" key="3">
    <source>
        <dbReference type="Proteomes" id="UP000270296"/>
    </source>
</evidence>
<gene>
    <name evidence="2" type="ORF">SBAD_LOCUS280</name>
</gene>
<dbReference type="Proteomes" id="UP000270296">
    <property type="component" value="Unassembled WGS sequence"/>
</dbReference>
<protein>
    <submittedName>
        <fullName evidence="2 4">Uncharacterized protein</fullName>
    </submittedName>
</protein>
<proteinExistence type="predicted"/>
<accession>A0A183I9I6</accession>
<organism evidence="4">
    <name type="scientific">Soboliphyme baturini</name>
    <dbReference type="NCBI Taxonomy" id="241478"/>
    <lineage>
        <taxon>Eukaryota</taxon>
        <taxon>Metazoa</taxon>
        <taxon>Ecdysozoa</taxon>
        <taxon>Nematoda</taxon>
        <taxon>Enoplea</taxon>
        <taxon>Dorylaimia</taxon>
        <taxon>Dioctophymatida</taxon>
        <taxon>Dioctophymatoidea</taxon>
        <taxon>Soboliphymatidae</taxon>
        <taxon>Soboliphyme</taxon>
    </lineage>
</organism>
<reference evidence="2 3" key="2">
    <citation type="submission" date="2018-11" db="EMBL/GenBank/DDBJ databases">
        <authorList>
            <consortium name="Pathogen Informatics"/>
        </authorList>
    </citation>
    <scope>NUCLEOTIDE SEQUENCE [LARGE SCALE GENOMIC DNA]</scope>
</reference>
<name>A0A183I9I6_9BILA</name>